<dbReference type="Proteomes" id="UP000008068">
    <property type="component" value="Unassembled WGS sequence"/>
</dbReference>
<dbReference type="AlphaFoldDB" id="G0P4P3"/>
<feature type="transmembrane region" description="Helical" evidence="9">
    <location>
        <begin position="197"/>
        <end position="217"/>
    </location>
</feature>
<feature type="transmembrane region" description="Helical" evidence="9">
    <location>
        <begin position="472"/>
        <end position="495"/>
    </location>
</feature>
<dbReference type="PANTHER" id="PTHR13117:SF5">
    <property type="entry name" value="PROTEIN RFT1 HOMOLOG"/>
    <property type="match status" value="1"/>
</dbReference>
<dbReference type="InterPro" id="IPR007594">
    <property type="entry name" value="RFT1"/>
</dbReference>
<feature type="transmembrane region" description="Helical" evidence="9">
    <location>
        <begin position="501"/>
        <end position="519"/>
    </location>
</feature>
<dbReference type="eggNOG" id="KOG2864">
    <property type="taxonomic scope" value="Eukaryota"/>
</dbReference>
<dbReference type="GO" id="GO:0006488">
    <property type="term" value="P:dolichol-linked oligosaccharide biosynthetic process"/>
    <property type="evidence" value="ECO:0007669"/>
    <property type="project" value="InterPro"/>
</dbReference>
<feature type="transmembrane region" description="Helical" evidence="9">
    <location>
        <begin position="431"/>
        <end position="452"/>
    </location>
</feature>
<evidence type="ECO:0000313" key="11">
    <source>
        <dbReference type="Proteomes" id="UP000008068"/>
    </source>
</evidence>
<evidence type="ECO:0000256" key="8">
    <source>
        <dbReference type="ARBA" id="ARBA00045912"/>
    </source>
</evidence>
<sequence length="542" mass="60864">MTSLFSSLAHNLRGQVLFHLFFCHGRIYEFQLIARVISFAINMYLLRRIDNDVLGLVNVRLTLLYSSILFLTREPLRKAEIIRGSLPKFVNLLWLSPLISTVLSVVCVYLWYTFSSTTDNVSWNVLLSFPISAIIESIAEPFSVISLRQFRLESTSGSLGQHFAIGQGMLICVKRIFVLAGLFIFPEMYHLDLFAYSQYFGAIAYLLFNFIAFYFYIRNRSIPELEQFSTFSDLLPKTSEGIDRDSVNAVATMFSHSILKQLLTDGSAYVMTFTELLSLKHQAVYDAVERVGSIIVRTILSPIDENCNAYFSNTIRKESSVFNKNTDNHDDLVKNLSTILHVVGVIGFVACVFGIPYSSTAISFYGGKLLSDNGGALLLSLYSGYILVTAINGITEGFAMASMDNYQIYSHGKFLFVTSAIHLFINYALCVYMNSAGFIVANIINMTIRIIYNWRRIREYLGERAPSFTTVFPTFSTSMFLGASLFATSFSYLIFATTPGLSHTLSHIAIGGVCLVLLAQHAVQHDPVFARIIDSLAKKHRE</sequence>
<dbReference type="GO" id="GO:0005789">
    <property type="term" value="C:endoplasmic reticulum membrane"/>
    <property type="evidence" value="ECO:0007669"/>
    <property type="project" value="UniProtKB-SubCell"/>
</dbReference>
<evidence type="ECO:0000313" key="10">
    <source>
        <dbReference type="EMBL" id="EGT45047.1"/>
    </source>
</evidence>
<comment type="subcellular location">
    <subcellularLocation>
        <location evidence="1 9">Endoplasmic reticulum membrane</location>
        <topology evidence="1 9">Multi-pass membrane protein</topology>
    </subcellularLocation>
</comment>
<dbReference type="Pfam" id="PF04506">
    <property type="entry name" value="Rft-1"/>
    <property type="match status" value="1"/>
</dbReference>
<comment type="function">
    <text evidence="8 9">Intramembrane glycolipid transporter that operates in the biosynthetic pathway of dolichol-linked oligosaccharides, the glycan precursors employed in protein asparagine (N)-glycosylation. The sequential addition of sugars to dolichol pyrophosphate produces dolichol-linked oligosaccharides containing fourteen sugars, including two GlcNAcs, nine mannoses and three glucoses. Once assembled, the oligosaccharide is transferred from the lipid to nascent proteins by oligosaccharyltransferases. The assembly of dolichol-linked oligosaccharides begins on the cytosolic side of the endoplasmic reticulum membrane and finishes in its lumen. RFT1 could mediate the translocation of the cytosolically oriented intermediate DolPP-GlcNAc2Man5, produced by ALG11, into the ER lumen where dolichol-linked oligosaccharides assembly continues. However, the intramembrane lipid transporter activity could not be confirmed in vitro.</text>
</comment>
<evidence type="ECO:0000256" key="9">
    <source>
        <dbReference type="RuleBase" id="RU365067"/>
    </source>
</evidence>
<dbReference type="HOGENOM" id="CLU_023360_5_0_1"/>
<comment type="pathway">
    <text evidence="2">Protein modification; protein glycosylation.</text>
</comment>
<evidence type="ECO:0000256" key="2">
    <source>
        <dbReference type="ARBA" id="ARBA00004922"/>
    </source>
</evidence>
<name>G0P4P3_CAEBE</name>
<comment type="similarity">
    <text evidence="3 9">Belongs to the RFT1 family.</text>
</comment>
<proteinExistence type="inferred from homology"/>
<keyword evidence="7 9" id="KW-0472">Membrane</keyword>
<gene>
    <name evidence="10" type="ORF">CAEBREN_30282</name>
</gene>
<feature type="transmembrane region" description="Helical" evidence="9">
    <location>
        <begin position="406"/>
        <end position="425"/>
    </location>
</feature>
<feature type="transmembrane region" description="Helical" evidence="9">
    <location>
        <begin position="163"/>
        <end position="185"/>
    </location>
</feature>
<feature type="transmembrane region" description="Helical" evidence="9">
    <location>
        <begin position="377"/>
        <end position="394"/>
    </location>
</feature>
<dbReference type="FunCoup" id="G0P4P3">
    <property type="interactions" value="3522"/>
</dbReference>
<keyword evidence="5" id="KW-0256">Endoplasmic reticulum</keyword>
<evidence type="ECO:0000256" key="3">
    <source>
        <dbReference type="ARBA" id="ARBA00010288"/>
    </source>
</evidence>
<organism evidence="11">
    <name type="scientific">Caenorhabditis brenneri</name>
    <name type="common">Nematode worm</name>
    <dbReference type="NCBI Taxonomy" id="135651"/>
    <lineage>
        <taxon>Eukaryota</taxon>
        <taxon>Metazoa</taxon>
        <taxon>Ecdysozoa</taxon>
        <taxon>Nematoda</taxon>
        <taxon>Chromadorea</taxon>
        <taxon>Rhabditida</taxon>
        <taxon>Rhabditina</taxon>
        <taxon>Rhabditomorpha</taxon>
        <taxon>Rhabditoidea</taxon>
        <taxon>Rhabditidae</taxon>
        <taxon>Peloderinae</taxon>
        <taxon>Caenorhabditis</taxon>
    </lineage>
</organism>
<keyword evidence="6 9" id="KW-1133">Transmembrane helix</keyword>
<evidence type="ECO:0000256" key="1">
    <source>
        <dbReference type="ARBA" id="ARBA00004477"/>
    </source>
</evidence>
<evidence type="ECO:0000256" key="6">
    <source>
        <dbReference type="ARBA" id="ARBA00022989"/>
    </source>
</evidence>
<dbReference type="STRING" id="135651.G0P4P3"/>
<protein>
    <recommendedName>
        <fullName evidence="9">Protein RFT1 homolog</fullName>
    </recommendedName>
</protein>
<evidence type="ECO:0000256" key="5">
    <source>
        <dbReference type="ARBA" id="ARBA00022824"/>
    </source>
</evidence>
<dbReference type="InParanoid" id="G0P4P3"/>
<accession>G0P4P3</accession>
<feature type="transmembrane region" description="Helical" evidence="9">
    <location>
        <begin position="338"/>
        <end position="357"/>
    </location>
</feature>
<evidence type="ECO:0000256" key="4">
    <source>
        <dbReference type="ARBA" id="ARBA00022692"/>
    </source>
</evidence>
<keyword evidence="4 9" id="KW-0812">Transmembrane</keyword>
<dbReference type="OrthoDB" id="9979195at2759"/>
<feature type="transmembrane region" description="Helical" evidence="9">
    <location>
        <begin position="53"/>
        <end position="71"/>
    </location>
</feature>
<keyword evidence="11" id="KW-1185">Reference proteome</keyword>
<feature type="transmembrane region" description="Helical" evidence="9">
    <location>
        <begin position="92"/>
        <end position="111"/>
    </location>
</feature>
<dbReference type="EMBL" id="GL380066">
    <property type="protein sequence ID" value="EGT45047.1"/>
    <property type="molecule type" value="Genomic_DNA"/>
</dbReference>
<reference evidence="11" key="1">
    <citation type="submission" date="2011-07" db="EMBL/GenBank/DDBJ databases">
        <authorList>
            <consortium name="Caenorhabditis brenneri Sequencing and Analysis Consortium"/>
            <person name="Wilson R.K."/>
        </authorList>
    </citation>
    <scope>NUCLEOTIDE SEQUENCE [LARGE SCALE GENOMIC DNA]</scope>
    <source>
        <strain evidence="11">PB2801</strain>
    </source>
</reference>
<evidence type="ECO:0000256" key="7">
    <source>
        <dbReference type="ARBA" id="ARBA00023136"/>
    </source>
</evidence>
<dbReference type="PANTHER" id="PTHR13117">
    <property type="entry name" value="ENDOPLASMIC RETICULUM MULTISPAN TRANSMEMBRANE PROTEIN-RELATED"/>
    <property type="match status" value="1"/>
</dbReference>
<dbReference type="GO" id="GO:0034203">
    <property type="term" value="P:glycolipid translocation"/>
    <property type="evidence" value="ECO:0007669"/>
    <property type="project" value="TreeGrafter"/>
</dbReference>